<gene>
    <name evidence="2" type="ORF">OIT47_000340</name>
</gene>
<feature type="domain" description="Replication initiator A N-terminal" evidence="1">
    <location>
        <begin position="1"/>
        <end position="83"/>
    </location>
</feature>
<sequence>MPRALWREEAYKSLRLEAKVAYGLLYDRMGLSFRNYIDETKTFEERTRFVDDDGNLFVYWGNDSLEEFLGVKTTTLIKIKKELADCGLIEEVRSGLNKPNRIYVNELVIHRFEPSNDTELQNLKLRTFKKRNSGTSKIEKPDFQNLKPSYTESIYTDLNQTELVSNDDDELKGRTRAQRAVHDVTTKTAADVDVLLMSEVELNDYVDYLSDMVAEDPTTAYHVLSAVADAYWQLSRALDEGNSNMINQQLLYGREKVVSEVTLKLFSKQFEYTRQNLKVESQFVGYFRKGLEDSVNIFLTQNNTKRRV</sequence>
<comment type="caution">
    <text evidence="2">The sequence shown here is derived from an EMBL/GenBank/DDBJ whole genome shotgun (WGS) entry which is preliminary data.</text>
</comment>
<protein>
    <submittedName>
        <fullName evidence="2">Replication initiator protein A</fullName>
    </submittedName>
</protein>
<accession>A0ABT6D088</accession>
<dbReference type="InterPro" id="IPR010724">
    <property type="entry name" value="RepA_N"/>
</dbReference>
<organism evidence="2 3">
    <name type="scientific">Weissella fermenti</name>
    <dbReference type="NCBI Taxonomy" id="2987699"/>
    <lineage>
        <taxon>Bacteria</taxon>
        <taxon>Bacillati</taxon>
        <taxon>Bacillota</taxon>
        <taxon>Bacilli</taxon>
        <taxon>Lactobacillales</taxon>
        <taxon>Lactobacillaceae</taxon>
        <taxon>Weissella</taxon>
    </lineage>
</organism>
<evidence type="ECO:0000313" key="3">
    <source>
        <dbReference type="Proteomes" id="UP001146336"/>
    </source>
</evidence>
<dbReference type="RefSeq" id="WP_264340016.1">
    <property type="nucleotide sequence ID" value="NZ_JAOZFC020000001.1"/>
</dbReference>
<keyword evidence="3" id="KW-1185">Reference proteome</keyword>
<proteinExistence type="predicted"/>
<evidence type="ECO:0000313" key="2">
    <source>
        <dbReference type="EMBL" id="MDF9298784.1"/>
    </source>
</evidence>
<dbReference type="Proteomes" id="UP001146336">
    <property type="component" value="Unassembled WGS sequence"/>
</dbReference>
<evidence type="ECO:0000259" key="1">
    <source>
        <dbReference type="Pfam" id="PF06970"/>
    </source>
</evidence>
<dbReference type="Pfam" id="PF06970">
    <property type="entry name" value="RepA_N"/>
    <property type="match status" value="1"/>
</dbReference>
<dbReference type="EMBL" id="JAOZFC020000001">
    <property type="protein sequence ID" value="MDF9298784.1"/>
    <property type="molecule type" value="Genomic_DNA"/>
</dbReference>
<reference evidence="2" key="1">
    <citation type="submission" date="2023-03" db="EMBL/GenBank/DDBJ databases">
        <title>Comparative genomics of Weissella fermenti BK2, and weissella type species.</title>
        <authorList>
            <person name="Lee J.K."/>
            <person name="Baek J.H."/>
            <person name="Kim J.M."/>
            <person name="Choi D.G."/>
            <person name="Jeon C.O."/>
        </authorList>
    </citation>
    <scope>NUCLEOTIDE SEQUENCE</scope>
    <source>
        <strain evidence="2">BK2</strain>
    </source>
</reference>
<name>A0ABT6D088_9LACO</name>